<keyword evidence="1" id="KW-0732">Signal</keyword>
<comment type="caution">
    <text evidence="2">The sequence shown here is derived from an EMBL/GenBank/DDBJ whole genome shotgun (WGS) entry which is preliminary data.</text>
</comment>
<accession>A0A843YN80</accession>
<name>A0A843YN80_9RHOB</name>
<evidence type="ECO:0000313" key="3">
    <source>
        <dbReference type="Proteomes" id="UP000444174"/>
    </source>
</evidence>
<organism evidence="2 3">
    <name type="scientific">Tritonibacter litoralis</name>
    <dbReference type="NCBI Taxonomy" id="2662264"/>
    <lineage>
        <taxon>Bacteria</taxon>
        <taxon>Pseudomonadati</taxon>
        <taxon>Pseudomonadota</taxon>
        <taxon>Alphaproteobacteria</taxon>
        <taxon>Rhodobacterales</taxon>
        <taxon>Paracoccaceae</taxon>
        <taxon>Tritonibacter</taxon>
    </lineage>
</organism>
<sequence length="146" mass="16870">MSRRPLKRRHFFVIFTFFLTHFPQQTHASLRICNQTLDVVNIAIGQWDLQAWVTSGWWVVGPNQCADVIETDLTSRFVYVYAQDVFRNPMFEGDTAMCVDNGEFRIESRDNCLQRGKIAADFREIDTGNSPHWTFNIIALQDAAGH</sequence>
<evidence type="ECO:0000313" key="2">
    <source>
        <dbReference type="EMBL" id="MQQ10633.1"/>
    </source>
</evidence>
<dbReference type="EMBL" id="WIBF01000019">
    <property type="protein sequence ID" value="MQQ10633.1"/>
    <property type="molecule type" value="Genomic_DNA"/>
</dbReference>
<dbReference type="Pfam" id="PF06282">
    <property type="entry name" value="DUF1036"/>
    <property type="match status" value="1"/>
</dbReference>
<dbReference type="Proteomes" id="UP000444174">
    <property type="component" value="Unassembled WGS sequence"/>
</dbReference>
<dbReference type="RefSeq" id="WP_153217774.1">
    <property type="nucleotide sequence ID" value="NZ_WIBF01000019.1"/>
</dbReference>
<dbReference type="AlphaFoldDB" id="A0A843YN80"/>
<reference evidence="2 3" key="1">
    <citation type="submission" date="2019-10" db="EMBL/GenBank/DDBJ databases">
        <title>Epibacterium sp. nov., isolated from seawater.</title>
        <authorList>
            <person name="Zhang X."/>
            <person name="Li N."/>
        </authorList>
    </citation>
    <scope>NUCLEOTIDE SEQUENCE [LARGE SCALE GENOMIC DNA]</scope>
    <source>
        <strain evidence="2 3">SM1979</strain>
    </source>
</reference>
<proteinExistence type="predicted"/>
<gene>
    <name evidence="2" type="ORF">GFB49_19440</name>
</gene>
<dbReference type="InterPro" id="IPR009380">
    <property type="entry name" value="DUF1036"/>
</dbReference>
<protein>
    <submittedName>
        <fullName evidence="2">DUF1036 domain-containing protein</fullName>
    </submittedName>
</protein>
<evidence type="ECO:0000256" key="1">
    <source>
        <dbReference type="SAM" id="SignalP"/>
    </source>
</evidence>
<feature type="signal peptide" evidence="1">
    <location>
        <begin position="1"/>
        <end position="28"/>
    </location>
</feature>
<keyword evidence="3" id="KW-1185">Reference proteome</keyword>
<feature type="chain" id="PRO_5032721858" evidence="1">
    <location>
        <begin position="29"/>
        <end position="146"/>
    </location>
</feature>